<keyword evidence="3" id="KW-1185">Reference proteome</keyword>
<name>M2VCF4_COCH5</name>
<dbReference type="HOGENOM" id="CLU_2639660_0_0_1"/>
<feature type="region of interest" description="Disordered" evidence="1">
    <location>
        <begin position="39"/>
        <end position="58"/>
    </location>
</feature>
<dbReference type="Proteomes" id="UP000016936">
    <property type="component" value="Unassembled WGS sequence"/>
</dbReference>
<reference evidence="3" key="2">
    <citation type="journal article" date="2013" name="PLoS Genet.">
        <title>Comparative genome structure, secondary metabolite, and effector coding capacity across Cochliobolus pathogens.</title>
        <authorList>
            <person name="Condon B.J."/>
            <person name="Leng Y."/>
            <person name="Wu D."/>
            <person name="Bushley K.E."/>
            <person name="Ohm R.A."/>
            <person name="Otillar R."/>
            <person name="Martin J."/>
            <person name="Schackwitz W."/>
            <person name="Grimwood J."/>
            <person name="MohdZainudin N."/>
            <person name="Xue C."/>
            <person name="Wang R."/>
            <person name="Manning V.A."/>
            <person name="Dhillon B."/>
            <person name="Tu Z.J."/>
            <person name="Steffenson B.J."/>
            <person name="Salamov A."/>
            <person name="Sun H."/>
            <person name="Lowry S."/>
            <person name="LaButti K."/>
            <person name="Han J."/>
            <person name="Copeland A."/>
            <person name="Lindquist E."/>
            <person name="Barry K."/>
            <person name="Schmutz J."/>
            <person name="Baker S.E."/>
            <person name="Ciuffetti L.M."/>
            <person name="Grigoriev I.V."/>
            <person name="Zhong S."/>
            <person name="Turgeon B.G."/>
        </authorList>
    </citation>
    <scope>NUCLEOTIDE SEQUENCE [LARGE SCALE GENOMIC DNA]</scope>
    <source>
        <strain evidence="3">C5 / ATCC 48332 / race O</strain>
    </source>
</reference>
<reference evidence="2 3" key="1">
    <citation type="journal article" date="2012" name="PLoS Pathog.">
        <title>Diverse lifestyles and strategies of plant pathogenesis encoded in the genomes of eighteen Dothideomycetes fungi.</title>
        <authorList>
            <person name="Ohm R.A."/>
            <person name="Feau N."/>
            <person name="Henrissat B."/>
            <person name="Schoch C.L."/>
            <person name="Horwitz B.A."/>
            <person name="Barry K.W."/>
            <person name="Condon B.J."/>
            <person name="Copeland A.C."/>
            <person name="Dhillon B."/>
            <person name="Glaser F."/>
            <person name="Hesse C.N."/>
            <person name="Kosti I."/>
            <person name="LaButti K."/>
            <person name="Lindquist E.A."/>
            <person name="Lucas S."/>
            <person name="Salamov A.A."/>
            <person name="Bradshaw R.E."/>
            <person name="Ciuffetti L."/>
            <person name="Hamelin R.C."/>
            <person name="Kema G.H.J."/>
            <person name="Lawrence C."/>
            <person name="Scott J.A."/>
            <person name="Spatafora J.W."/>
            <person name="Turgeon B.G."/>
            <person name="de Wit P.J.G.M."/>
            <person name="Zhong S."/>
            <person name="Goodwin S.B."/>
            <person name="Grigoriev I.V."/>
        </authorList>
    </citation>
    <scope>NUCLEOTIDE SEQUENCE [LARGE SCALE GENOMIC DNA]</scope>
    <source>
        <strain evidence="3">C5 / ATCC 48332 / race O</strain>
    </source>
</reference>
<sequence length="77" mass="8094">MGLICSSRLLSLAPALIESIKTAGLVLVTDITDSPAENVGQPGNLHVANPRRQTTPEGVDGYLKGNGVLCFNETIDM</sequence>
<proteinExistence type="predicted"/>
<dbReference type="AlphaFoldDB" id="M2VCF4"/>
<evidence type="ECO:0000313" key="3">
    <source>
        <dbReference type="Proteomes" id="UP000016936"/>
    </source>
</evidence>
<accession>M2VCF4</accession>
<dbReference type="OrthoDB" id="1577640at2759"/>
<organism evidence="2 3">
    <name type="scientific">Cochliobolus heterostrophus (strain C5 / ATCC 48332 / race O)</name>
    <name type="common">Southern corn leaf blight fungus</name>
    <name type="synonym">Bipolaris maydis</name>
    <dbReference type="NCBI Taxonomy" id="701091"/>
    <lineage>
        <taxon>Eukaryota</taxon>
        <taxon>Fungi</taxon>
        <taxon>Dikarya</taxon>
        <taxon>Ascomycota</taxon>
        <taxon>Pezizomycotina</taxon>
        <taxon>Dothideomycetes</taxon>
        <taxon>Pleosporomycetidae</taxon>
        <taxon>Pleosporales</taxon>
        <taxon>Pleosporineae</taxon>
        <taxon>Pleosporaceae</taxon>
        <taxon>Bipolaris</taxon>
    </lineage>
</organism>
<evidence type="ECO:0000313" key="2">
    <source>
        <dbReference type="EMBL" id="EMD97697.1"/>
    </source>
</evidence>
<evidence type="ECO:0000256" key="1">
    <source>
        <dbReference type="SAM" id="MobiDB-lite"/>
    </source>
</evidence>
<dbReference type="EMBL" id="KB445569">
    <property type="protein sequence ID" value="EMD97697.1"/>
    <property type="molecule type" value="Genomic_DNA"/>
</dbReference>
<gene>
    <name evidence="2" type="ORF">COCHEDRAFT_1125466</name>
</gene>
<protein>
    <submittedName>
        <fullName evidence="2">Uncharacterized protein</fullName>
    </submittedName>
</protein>